<gene>
    <name evidence="5" type="ORF">LCGC14_0320800</name>
</gene>
<evidence type="ECO:0000313" key="5">
    <source>
        <dbReference type="EMBL" id="KKN81333.1"/>
    </source>
</evidence>
<dbReference type="InterPro" id="IPR004184">
    <property type="entry name" value="PFL_dom"/>
</dbReference>
<organism evidence="5">
    <name type="scientific">marine sediment metagenome</name>
    <dbReference type="NCBI Taxonomy" id="412755"/>
    <lineage>
        <taxon>unclassified sequences</taxon>
        <taxon>metagenomes</taxon>
        <taxon>ecological metagenomes</taxon>
    </lineage>
</organism>
<evidence type="ECO:0000259" key="3">
    <source>
        <dbReference type="PROSITE" id="PS51149"/>
    </source>
</evidence>
<dbReference type="PROSITE" id="PS51149">
    <property type="entry name" value="GLY_RADICAL_2"/>
    <property type="match status" value="1"/>
</dbReference>
<accession>A0A0F9WRG3</accession>
<proteinExistence type="predicted"/>
<dbReference type="AlphaFoldDB" id="A0A0F9WRG3"/>
<evidence type="ECO:0000259" key="4">
    <source>
        <dbReference type="PROSITE" id="PS51554"/>
    </source>
</evidence>
<feature type="domain" description="PFL" evidence="4">
    <location>
        <begin position="32"/>
        <end position="693"/>
    </location>
</feature>
<name>A0A0F9WRG3_9ZZZZ</name>
<dbReference type="Pfam" id="PF01228">
    <property type="entry name" value="Gly_radical"/>
    <property type="match status" value="1"/>
</dbReference>
<evidence type="ECO:0000256" key="2">
    <source>
        <dbReference type="ARBA" id="ARBA00023239"/>
    </source>
</evidence>
<evidence type="ECO:0000256" key="1">
    <source>
        <dbReference type="ARBA" id="ARBA00022818"/>
    </source>
</evidence>
<dbReference type="InterPro" id="IPR051215">
    <property type="entry name" value="GRE"/>
</dbReference>
<dbReference type="InterPro" id="IPR001150">
    <property type="entry name" value="Gly_radical"/>
</dbReference>
<dbReference type="EMBL" id="LAZR01000216">
    <property type="protein sequence ID" value="KKN81333.1"/>
    <property type="molecule type" value="Genomic_DNA"/>
</dbReference>
<evidence type="ECO:0008006" key="6">
    <source>
        <dbReference type="Google" id="ProtNLM"/>
    </source>
</evidence>
<dbReference type="PROSITE" id="PS51554">
    <property type="entry name" value="PFL"/>
    <property type="match status" value="1"/>
</dbReference>
<dbReference type="GO" id="GO:0005829">
    <property type="term" value="C:cytosol"/>
    <property type="evidence" value="ECO:0007669"/>
    <property type="project" value="TreeGrafter"/>
</dbReference>
<dbReference type="PANTHER" id="PTHR43641:SF2">
    <property type="entry name" value="DEHYDRATASE YBIW-RELATED"/>
    <property type="match status" value="1"/>
</dbReference>
<feature type="domain" description="Glycine radical" evidence="3">
    <location>
        <begin position="700"/>
        <end position="820"/>
    </location>
</feature>
<sequence length="820" mass="91796">MVIREDIAKSSIEVLHRDTARMDRVVTMKATPRVERLREAFLKLRSSVSTDYIRIETRVMKETEGEPIEIRRAKVFTTIVKEIPISIFPDELIVGCAGDNPLSNYISPERLEVIDSGIDGYMLNGYKISYNKQLSDEDQRELKEDFIQYWKGEGKWENTRHGRINQLTPPEISELMYDDPKASPPQANMIYTAGYGIASGMNIGHNSLGYEKVLKKGFLGVKKDAEERLERLDHSDPEELKKAPFLEGVIMVMEAAAGIGKRFADRARKMAESEENSERKEELLEIAEVCDWVPANPPRSFREALQSIYFARMLVRWETPYTVSHSVGRIERYLNPYYENDLNKGELTKEEAQELIDCFLVKLSHTGNGNHVGVGGVKANGQDATNDLSYMILDGMAHVRLVEPFMSLLVHGKTPDDLLLKGCQLLSLGTGHPVFINNDVAVEQMLVRPIPLEHARFVTQAGCYEPVIPGFSAGLLPNGLLNFGAILELVLNNGWNKHYNKKLGIETGDPRQFKSFEELKEAFVKQVDWMLKGIIEVSNIGMQVLTELCPTPYESALIEDCIERGISREAGGARYNFHPLVSGAGAIDAGNSLAAIKKYVFEEMTITMGQLCDALDKNFEGYGELRQMLLKAPKFGTDDDYVDEQVAWVSHVFADEVTKCHNNRGGYATPIGAPMQMYVYSGMFTGALPSGRLAGEPLADAWSPYAGTDVNGPTSVFKSHGKIDHVELLSGVTLNMRLDPKLFKDQDGVKRCADMIRTFADQKIFQVQINVISSDTLRAAQEEPDKYRDVMVKVAGYSAYFTTLPKALQDGIIARTEHML</sequence>
<dbReference type="GO" id="GO:0016829">
    <property type="term" value="F:lyase activity"/>
    <property type="evidence" value="ECO:0007669"/>
    <property type="project" value="UniProtKB-KW"/>
</dbReference>
<dbReference type="Gene3D" id="3.20.70.20">
    <property type="match status" value="1"/>
</dbReference>
<dbReference type="SUPFAM" id="SSF51998">
    <property type="entry name" value="PFL-like glycyl radical enzymes"/>
    <property type="match status" value="1"/>
</dbReference>
<protein>
    <recommendedName>
        <fullName evidence="6">Pyruvate formate-lyase</fullName>
    </recommendedName>
</protein>
<comment type="caution">
    <text evidence="5">The sequence shown here is derived from an EMBL/GenBank/DDBJ whole genome shotgun (WGS) entry which is preliminary data.</text>
</comment>
<dbReference type="Pfam" id="PF02901">
    <property type="entry name" value="PFL-like"/>
    <property type="match status" value="1"/>
</dbReference>
<reference evidence="5" key="1">
    <citation type="journal article" date="2015" name="Nature">
        <title>Complex archaea that bridge the gap between prokaryotes and eukaryotes.</title>
        <authorList>
            <person name="Spang A."/>
            <person name="Saw J.H."/>
            <person name="Jorgensen S.L."/>
            <person name="Zaremba-Niedzwiedzka K."/>
            <person name="Martijn J."/>
            <person name="Lind A.E."/>
            <person name="van Eijk R."/>
            <person name="Schleper C."/>
            <person name="Guy L."/>
            <person name="Ettema T.J."/>
        </authorList>
    </citation>
    <scope>NUCLEOTIDE SEQUENCE</scope>
</reference>
<keyword evidence="1" id="KW-0556">Organic radical</keyword>
<keyword evidence="2" id="KW-0456">Lyase</keyword>
<dbReference type="PANTHER" id="PTHR43641">
    <property type="entry name" value="FORMATE ACETYLTRANSFERASE 3-RELATED"/>
    <property type="match status" value="1"/>
</dbReference>